<name>A0A1F8DT04_9BACT</name>
<dbReference type="Proteomes" id="UP000178946">
    <property type="component" value="Unassembled WGS sequence"/>
</dbReference>
<reference evidence="1 2" key="1">
    <citation type="journal article" date="2016" name="Nat. Commun.">
        <title>Thousands of microbial genomes shed light on interconnected biogeochemical processes in an aquifer system.</title>
        <authorList>
            <person name="Anantharaman K."/>
            <person name="Brown C.T."/>
            <person name="Hug L.A."/>
            <person name="Sharon I."/>
            <person name="Castelle C.J."/>
            <person name="Probst A.J."/>
            <person name="Thomas B.C."/>
            <person name="Singh A."/>
            <person name="Wilkins M.J."/>
            <person name="Karaoz U."/>
            <person name="Brodie E.L."/>
            <person name="Williams K.H."/>
            <person name="Hubbard S.S."/>
            <person name="Banfield J.F."/>
        </authorList>
    </citation>
    <scope>NUCLEOTIDE SEQUENCE [LARGE SCALE GENOMIC DNA]</scope>
</reference>
<accession>A0A1F8DT04</accession>
<protein>
    <submittedName>
        <fullName evidence="1">Uncharacterized protein</fullName>
    </submittedName>
</protein>
<evidence type="ECO:0000313" key="2">
    <source>
        <dbReference type="Proteomes" id="UP000178946"/>
    </source>
</evidence>
<gene>
    <name evidence="1" type="ORF">A3A20_01470</name>
</gene>
<sequence>MSKAKDWLRKRKHQGYSYAEVVAEIERRVAGNYIFSKAENEKRLFDALERVDLLFCLSATLHDFLEEQRMTLGQLFEQLDDLDMNDGIERALNPFPKGSKEDKDEIKTCGIIDMFYPGKDLDIERDAYSELLVSRRKNK</sequence>
<dbReference type="AlphaFoldDB" id="A0A1F8DT04"/>
<dbReference type="EMBL" id="MGIR01000001">
    <property type="protein sequence ID" value="OGM91592.1"/>
    <property type="molecule type" value="Genomic_DNA"/>
</dbReference>
<proteinExistence type="predicted"/>
<evidence type="ECO:0000313" key="1">
    <source>
        <dbReference type="EMBL" id="OGM91592.1"/>
    </source>
</evidence>
<comment type="caution">
    <text evidence="1">The sequence shown here is derived from an EMBL/GenBank/DDBJ whole genome shotgun (WGS) entry which is preliminary data.</text>
</comment>
<organism evidence="1 2">
    <name type="scientific">Candidatus Wolfebacteria bacterium RIFCSPLOWO2_01_FULL_45_19</name>
    <dbReference type="NCBI Taxonomy" id="1802557"/>
    <lineage>
        <taxon>Bacteria</taxon>
        <taxon>Candidatus Wolfeibacteriota</taxon>
    </lineage>
</organism>